<keyword evidence="2" id="KW-1185">Reference proteome</keyword>
<dbReference type="Proteomes" id="UP000029839">
    <property type="component" value="Unassembled WGS sequence"/>
</dbReference>
<dbReference type="Pfam" id="PF11303">
    <property type="entry name" value="DUF3105"/>
    <property type="match status" value="1"/>
</dbReference>
<proteinExistence type="predicted"/>
<name>A0A0A0BR26_9CELL</name>
<evidence type="ECO:0000313" key="2">
    <source>
        <dbReference type="Proteomes" id="UP000029839"/>
    </source>
</evidence>
<dbReference type="AlphaFoldDB" id="A0A0A0BR26"/>
<gene>
    <name evidence="1" type="ORF">N868_13130</name>
</gene>
<dbReference type="InterPro" id="IPR021454">
    <property type="entry name" value="DUF3105"/>
</dbReference>
<reference evidence="1 2" key="1">
    <citation type="submission" date="2013-08" db="EMBL/GenBank/DDBJ databases">
        <title>Genome sequencing of Cellulomonas carbonis T26.</title>
        <authorList>
            <person name="Chen F."/>
            <person name="Li Y."/>
            <person name="Wang G."/>
        </authorList>
    </citation>
    <scope>NUCLEOTIDE SEQUENCE [LARGE SCALE GENOMIC DNA]</scope>
    <source>
        <strain evidence="1 2">T26</strain>
    </source>
</reference>
<sequence>MVALAVPVTLVLADAERRNGEVAAAASEPIEGEQVVEVPSAAHVTTDVPDGAAPTVAVAEGRLPPLGGDHDPTVQNCGVYVEPVRDENAVHSLEHGAVWITYRPDIDAGQVQRLGELAAAEPYLLVSPYEDLTAPVVATAWGVQLELDSVADERLEAFIERYAQGEQTPEPGAPCSGGIGG</sequence>
<dbReference type="EMBL" id="AXCY01000035">
    <property type="protein sequence ID" value="KGM10923.1"/>
    <property type="molecule type" value="Genomic_DNA"/>
</dbReference>
<organism evidence="1 2">
    <name type="scientific">Cellulomonas carbonis T26</name>
    <dbReference type="NCBI Taxonomy" id="947969"/>
    <lineage>
        <taxon>Bacteria</taxon>
        <taxon>Bacillati</taxon>
        <taxon>Actinomycetota</taxon>
        <taxon>Actinomycetes</taxon>
        <taxon>Micrococcales</taxon>
        <taxon>Cellulomonadaceae</taxon>
        <taxon>Cellulomonas</taxon>
    </lineage>
</organism>
<accession>A0A0A0BR26</accession>
<comment type="caution">
    <text evidence="1">The sequence shown here is derived from an EMBL/GenBank/DDBJ whole genome shotgun (WGS) entry which is preliminary data.</text>
</comment>
<evidence type="ECO:0000313" key="1">
    <source>
        <dbReference type="EMBL" id="KGM10923.1"/>
    </source>
</evidence>
<evidence type="ECO:0008006" key="3">
    <source>
        <dbReference type="Google" id="ProtNLM"/>
    </source>
</evidence>
<protein>
    <recommendedName>
        <fullName evidence="3">DUF3105 domain-containing protein</fullName>
    </recommendedName>
</protein>
<reference evidence="1 2" key="2">
    <citation type="journal article" date="2015" name="Stand. Genomic Sci.">
        <title>Draft genome sequence of Cellulomonas carbonis T26(T) and comparative analysis of six Cellulomonas genomes.</title>
        <authorList>
            <person name="Zhuang W."/>
            <person name="Zhang S."/>
            <person name="Xia X."/>
            <person name="Wang G."/>
        </authorList>
    </citation>
    <scope>NUCLEOTIDE SEQUENCE [LARGE SCALE GENOMIC DNA]</scope>
    <source>
        <strain evidence="1 2">T26</strain>
    </source>
</reference>